<evidence type="ECO:0000313" key="2">
    <source>
        <dbReference type="Proteomes" id="UP000233551"/>
    </source>
</evidence>
<proteinExistence type="predicted"/>
<comment type="caution">
    <text evidence="1">The sequence shown here is derived from an EMBL/GenBank/DDBJ whole genome shotgun (WGS) entry which is preliminary data.</text>
</comment>
<protein>
    <submittedName>
        <fullName evidence="1">Uncharacterized protein</fullName>
    </submittedName>
</protein>
<dbReference type="EMBL" id="PGOL01003446">
    <property type="protein sequence ID" value="PKI41187.1"/>
    <property type="molecule type" value="Genomic_DNA"/>
</dbReference>
<gene>
    <name evidence="1" type="ORF">CRG98_038423</name>
</gene>
<name>A0A2I0IB19_PUNGR</name>
<dbReference type="Proteomes" id="UP000233551">
    <property type="component" value="Unassembled WGS sequence"/>
</dbReference>
<keyword evidence="2" id="KW-1185">Reference proteome</keyword>
<reference evidence="1 2" key="1">
    <citation type="submission" date="2017-11" db="EMBL/GenBank/DDBJ databases">
        <title>De-novo sequencing of pomegranate (Punica granatum L.) genome.</title>
        <authorList>
            <person name="Akparov Z."/>
            <person name="Amiraslanov A."/>
            <person name="Hajiyeva S."/>
            <person name="Abbasov M."/>
            <person name="Kaur K."/>
            <person name="Hamwieh A."/>
            <person name="Solovyev V."/>
            <person name="Salamov A."/>
            <person name="Braich B."/>
            <person name="Kosarev P."/>
            <person name="Mahmoud A."/>
            <person name="Hajiyev E."/>
            <person name="Babayeva S."/>
            <person name="Izzatullayeva V."/>
            <person name="Mammadov A."/>
            <person name="Mammadov A."/>
            <person name="Sharifova S."/>
            <person name="Ojaghi J."/>
            <person name="Eynullazada K."/>
            <person name="Bayramov B."/>
            <person name="Abdulazimova A."/>
            <person name="Shahmuradov I."/>
        </authorList>
    </citation>
    <scope>NUCLEOTIDE SEQUENCE [LARGE SCALE GENOMIC DNA]</scope>
    <source>
        <strain evidence="2">cv. AG2017</strain>
        <tissue evidence="1">Leaf</tissue>
    </source>
</reference>
<dbReference type="AlphaFoldDB" id="A0A2I0IB19"/>
<sequence length="94" mass="10083">MPQCTSLAEVMLSRASAGDALTSLAEVMLSRASAEDAPVYVACRGRVVASFSRGCPSVRRLPRSCCRELQPGMPQCTSFGSAHHGRMMFEMVSV</sequence>
<organism evidence="1 2">
    <name type="scientific">Punica granatum</name>
    <name type="common">Pomegranate</name>
    <dbReference type="NCBI Taxonomy" id="22663"/>
    <lineage>
        <taxon>Eukaryota</taxon>
        <taxon>Viridiplantae</taxon>
        <taxon>Streptophyta</taxon>
        <taxon>Embryophyta</taxon>
        <taxon>Tracheophyta</taxon>
        <taxon>Spermatophyta</taxon>
        <taxon>Magnoliopsida</taxon>
        <taxon>eudicotyledons</taxon>
        <taxon>Gunneridae</taxon>
        <taxon>Pentapetalae</taxon>
        <taxon>rosids</taxon>
        <taxon>malvids</taxon>
        <taxon>Myrtales</taxon>
        <taxon>Lythraceae</taxon>
        <taxon>Punica</taxon>
    </lineage>
</organism>
<accession>A0A2I0IB19</accession>
<evidence type="ECO:0000313" key="1">
    <source>
        <dbReference type="EMBL" id="PKI41187.1"/>
    </source>
</evidence>